<feature type="domain" description="Alpha/beta hydrolase fold-3" evidence="2">
    <location>
        <begin position="74"/>
        <end position="273"/>
    </location>
</feature>
<dbReference type="PANTHER" id="PTHR48081">
    <property type="entry name" value="AB HYDROLASE SUPERFAMILY PROTEIN C4A8.06C"/>
    <property type="match status" value="1"/>
</dbReference>
<dbReference type="OrthoDB" id="9815425at2"/>
<dbReference type="InterPro" id="IPR029058">
    <property type="entry name" value="AB_hydrolase_fold"/>
</dbReference>
<reference evidence="3 4" key="1">
    <citation type="submission" date="2016-10" db="EMBL/GenBank/DDBJ databases">
        <authorList>
            <person name="de Groot N.N."/>
        </authorList>
    </citation>
    <scope>NUCLEOTIDE SEQUENCE [LARGE SCALE GENOMIC DNA]</scope>
    <source>
        <strain evidence="3 4">DSM 25232</strain>
    </source>
</reference>
<dbReference type="Gene3D" id="3.40.50.1820">
    <property type="entry name" value="alpha/beta hydrolase"/>
    <property type="match status" value="1"/>
</dbReference>
<dbReference type="SUPFAM" id="SSF53474">
    <property type="entry name" value="alpha/beta-Hydrolases"/>
    <property type="match status" value="1"/>
</dbReference>
<evidence type="ECO:0000313" key="3">
    <source>
        <dbReference type="EMBL" id="SEK48220.1"/>
    </source>
</evidence>
<gene>
    <name evidence="3" type="ORF">SAMN04487910_0626</name>
</gene>
<keyword evidence="1" id="KW-0378">Hydrolase</keyword>
<dbReference type="InterPro" id="IPR013094">
    <property type="entry name" value="AB_hydrolase_3"/>
</dbReference>
<organism evidence="3 4">
    <name type="scientific">Aquimarina amphilecti</name>
    <dbReference type="NCBI Taxonomy" id="1038014"/>
    <lineage>
        <taxon>Bacteria</taxon>
        <taxon>Pseudomonadati</taxon>
        <taxon>Bacteroidota</taxon>
        <taxon>Flavobacteriia</taxon>
        <taxon>Flavobacteriales</taxon>
        <taxon>Flavobacteriaceae</taxon>
        <taxon>Aquimarina</taxon>
    </lineage>
</organism>
<keyword evidence="4" id="KW-1185">Reference proteome</keyword>
<dbReference type="EMBL" id="FOAB01000001">
    <property type="protein sequence ID" value="SEK48220.1"/>
    <property type="molecule type" value="Genomic_DNA"/>
</dbReference>
<protein>
    <submittedName>
        <fullName evidence="3">Acetyl esterase/lipase</fullName>
    </submittedName>
</protein>
<evidence type="ECO:0000313" key="4">
    <source>
        <dbReference type="Proteomes" id="UP000198521"/>
    </source>
</evidence>
<dbReference type="Proteomes" id="UP000198521">
    <property type="component" value="Unassembled WGS sequence"/>
</dbReference>
<accession>A0A1H7HH19</accession>
<proteinExistence type="predicted"/>
<dbReference type="STRING" id="1038014.SAMN04487910_0626"/>
<evidence type="ECO:0000256" key="1">
    <source>
        <dbReference type="ARBA" id="ARBA00022801"/>
    </source>
</evidence>
<dbReference type="InterPro" id="IPR050300">
    <property type="entry name" value="GDXG_lipolytic_enzyme"/>
</dbReference>
<evidence type="ECO:0000259" key="2">
    <source>
        <dbReference type="Pfam" id="PF07859"/>
    </source>
</evidence>
<dbReference type="AlphaFoldDB" id="A0A1H7HH19"/>
<dbReference type="RefSeq" id="WP_091405421.1">
    <property type="nucleotide sequence ID" value="NZ_FOAB01000001.1"/>
</dbReference>
<dbReference type="PANTHER" id="PTHR48081:SF8">
    <property type="entry name" value="ALPHA_BETA HYDROLASE FOLD-3 DOMAIN-CONTAINING PROTEIN-RELATED"/>
    <property type="match status" value="1"/>
</dbReference>
<sequence>MNQSLTYYLALMVIKLKKVKKSFSKDPIDFKRLRKEDVYKPKGVFFKKNVIRNFKISDSLITEIGQKNDPDKLLIFIHGGAFICGPAKHHWDTIKAIAKQTNYMIWLCNYPKAPEHKISEISDNIDSIYNEALRTYKSNQISFIGDSVGGTLITALIQRLNIQNEGLPNKIILVCPVMDSSMSNPDIDKVDLVDPMLSKVGLLSAKKMCAAGIDLKNQMISPLYGSFERFPETILYLAENDITYPDQKLAVEKLKTANVTMKIVEGKNMPHIWPFLPVMKEAQSSLKEIITHLNKDQ</sequence>
<name>A0A1H7HH19_AQUAM</name>
<dbReference type="Pfam" id="PF07859">
    <property type="entry name" value="Abhydrolase_3"/>
    <property type="match status" value="1"/>
</dbReference>
<dbReference type="GO" id="GO:0016787">
    <property type="term" value="F:hydrolase activity"/>
    <property type="evidence" value="ECO:0007669"/>
    <property type="project" value="UniProtKB-KW"/>
</dbReference>